<comment type="caution">
    <text evidence="1">The sequence shown here is derived from an EMBL/GenBank/DDBJ whole genome shotgun (WGS) entry which is preliminary data.</text>
</comment>
<gene>
    <name evidence="1" type="ORF">C0197_00520</name>
</gene>
<organism evidence="1 2">
    <name type="scientific">Caldimicrobium thiodismutans</name>
    <dbReference type="NCBI Taxonomy" id="1653476"/>
    <lineage>
        <taxon>Bacteria</taxon>
        <taxon>Pseudomonadati</taxon>
        <taxon>Thermodesulfobacteriota</taxon>
        <taxon>Thermodesulfobacteria</taxon>
        <taxon>Thermodesulfobacteriales</taxon>
        <taxon>Thermodesulfobacteriaceae</taxon>
        <taxon>Caldimicrobium</taxon>
    </lineage>
</organism>
<dbReference type="EMBL" id="PNIE01000009">
    <property type="protein sequence ID" value="PMP64401.1"/>
    <property type="molecule type" value="Genomic_DNA"/>
</dbReference>
<feature type="non-terminal residue" evidence="1">
    <location>
        <position position="1"/>
    </location>
</feature>
<protein>
    <submittedName>
        <fullName evidence="1">Uncharacterized protein</fullName>
    </submittedName>
</protein>
<evidence type="ECO:0000313" key="1">
    <source>
        <dbReference type="EMBL" id="PMP64401.1"/>
    </source>
</evidence>
<sequence>GYLSKVFHLIAHFLDGFFGIDSYFYNLLEDSHWISQPLLKKIKKEPQRFYLIEVIAFLEKPISMFEILTPKRFLLK</sequence>
<dbReference type="Proteomes" id="UP000235731">
    <property type="component" value="Unassembled WGS sequence"/>
</dbReference>
<dbReference type="AlphaFoldDB" id="A0A2N7PLB1"/>
<name>A0A2N7PLB1_9BACT</name>
<accession>A0A2N7PLB1</accession>
<proteinExistence type="predicted"/>
<reference evidence="1 2" key="1">
    <citation type="submission" date="2018-01" db="EMBL/GenBank/DDBJ databases">
        <title>Metagenomic assembled genomes from two thermal pools in the Uzon Caldera, Kamchatka, Russia.</title>
        <authorList>
            <person name="Wilkins L."/>
            <person name="Ettinger C."/>
        </authorList>
    </citation>
    <scope>NUCLEOTIDE SEQUENCE [LARGE SCALE GENOMIC DNA]</scope>
    <source>
        <strain evidence="1">ZAV-15</strain>
    </source>
</reference>
<evidence type="ECO:0000313" key="2">
    <source>
        <dbReference type="Proteomes" id="UP000235731"/>
    </source>
</evidence>